<feature type="site" description="Cleavage (non-hydrolytic); by autocatalysis" evidence="12">
    <location>
        <begin position="440"/>
        <end position="441"/>
    </location>
</feature>
<evidence type="ECO:0000256" key="14">
    <source>
        <dbReference type="SAM" id="Phobius"/>
    </source>
</evidence>
<comment type="function">
    <text evidence="12">Catalyzes the formation of phosphatidylethanolamine (PtdEtn) from phosphatidylserine (PtdSer). Plays a central role in phospholipid metabolism and in the interorganelle trafficking of phosphatidylserine.</text>
</comment>
<feature type="chain" id="PRO_5023242134" description="Phosphatidylserine decarboxylase 1 beta chain" evidence="12">
    <location>
        <begin position="1"/>
        <end position="440"/>
    </location>
</feature>
<keyword evidence="5 12" id="KW-1133">Transmembrane helix</keyword>
<keyword evidence="7 12" id="KW-0472">Membrane</keyword>
<dbReference type="InterPro" id="IPR003817">
    <property type="entry name" value="PS_Dcarbxylase"/>
</dbReference>
<keyword evidence="3 12" id="KW-0812">Transmembrane</keyword>
<dbReference type="GO" id="GO:0005743">
    <property type="term" value="C:mitochondrial inner membrane"/>
    <property type="evidence" value="ECO:0007669"/>
    <property type="project" value="UniProtKB-SubCell"/>
</dbReference>
<dbReference type="GO" id="GO:0004609">
    <property type="term" value="F:phosphatidylserine decarboxylase activity"/>
    <property type="evidence" value="ECO:0007669"/>
    <property type="project" value="UniProtKB-UniRule"/>
</dbReference>
<dbReference type="EMBL" id="HE806319">
    <property type="protein sequence ID" value="CCH60528.1"/>
    <property type="molecule type" value="Genomic_DNA"/>
</dbReference>
<keyword evidence="12" id="KW-0865">Zymogen</keyword>
<feature type="transmembrane region" description="Helical" evidence="14">
    <location>
        <begin position="63"/>
        <end position="80"/>
    </location>
</feature>
<comment type="pathway">
    <text evidence="1">Lipid metabolism.</text>
</comment>
<evidence type="ECO:0000256" key="10">
    <source>
        <dbReference type="ARBA" id="ARBA00023264"/>
    </source>
</evidence>
<keyword evidence="4 12" id="KW-0210">Decarboxylase</keyword>
<dbReference type="eggNOG" id="KOG2420">
    <property type="taxonomic scope" value="Eukaryota"/>
</dbReference>
<dbReference type="HOGENOM" id="CLU_029061_3_0_1"/>
<evidence type="ECO:0000256" key="12">
    <source>
        <dbReference type="HAMAP-Rule" id="MF_03208"/>
    </source>
</evidence>
<sequence length="478" mass="54938">MDRLIDEARDLPDELCEVNTLLTNQSLLVASANAYTHGKPSSRLKNYRVATSHLMYWLKAPSYLSNFQLTLLCLFVFYLARRFYKKNTRLPPTIINQIVSNEEKAKANLKARPKQTKTTAKANATATANAHANANANDSNSNSPPDIHITKNNWFIFWYKTLPLNALSRFWGNFNQLTLPTWFRPYGYRFYIWLYNVNFDEIKDKNLSNYLNLGQFFYRNINLKLRPIDNTPNSIVSPVDGTVLKFGIVHDPNGEIEQVKGLTYTIKSFLGVHNHDNEYDLLNSHSDLYFTVIYLSPGDYHHFHSPVNWTVKLRRHFPGRLFSVSPFFQKNLKNLFILNERVPLLGSWKYGFFSMTLVGATNVGSINLNFDKDLKTNQKKYSHINKKSLNEKSFCYELDYTISQDAGVLLAEDQDRMPPTNNQDGVPLTKGEEMGGFKFGSTVVICFQAPKDFKFNIQLNERIKMGQLIGSALRSEAK</sequence>
<evidence type="ECO:0000256" key="5">
    <source>
        <dbReference type="ARBA" id="ARBA00022989"/>
    </source>
</evidence>
<accession>I2H2C6</accession>
<comment type="subcellular location">
    <molecule>Phosphatidylserine decarboxylase 1 beta chain</molecule>
    <subcellularLocation>
        <location evidence="12">Mitochondrion inner membrane</location>
        <topology evidence="12">Single-pass membrane protein</topology>
        <orientation evidence="12">Intermembrane side</orientation>
    </subcellularLocation>
</comment>
<protein>
    <recommendedName>
        <fullName evidence="12">Phosphatidylserine decarboxylase proenzyme 1, mitochondrial</fullName>
        <ecNumber evidence="12">4.1.1.65</ecNumber>
    </recommendedName>
    <component>
        <recommendedName>
            <fullName evidence="12">Phosphatidylserine decarboxylase 1 beta chain</fullName>
        </recommendedName>
    </component>
    <component>
        <recommendedName>
            <fullName evidence="12">Phosphatidylserine decarboxylase 1 alpha chain</fullName>
        </recommendedName>
    </component>
</protein>
<evidence type="ECO:0000256" key="7">
    <source>
        <dbReference type="ARBA" id="ARBA00023136"/>
    </source>
</evidence>
<dbReference type="GO" id="GO:0016540">
    <property type="term" value="P:protein autoprocessing"/>
    <property type="evidence" value="ECO:0007669"/>
    <property type="project" value="UniProtKB-UniRule"/>
</dbReference>
<dbReference type="HAMAP" id="MF_03208">
    <property type="entry name" value="PS_decarb_PSD_B_type1_euk"/>
    <property type="match status" value="1"/>
</dbReference>
<evidence type="ECO:0000256" key="4">
    <source>
        <dbReference type="ARBA" id="ARBA00022793"/>
    </source>
</evidence>
<keyword evidence="9 12" id="KW-0456">Lyase</keyword>
<evidence type="ECO:0000256" key="11">
    <source>
        <dbReference type="ARBA" id="ARBA00023317"/>
    </source>
</evidence>
<comment type="similarity">
    <text evidence="12">Belongs to the phosphatidylserine decarboxylase family. PSD-B subfamily. Eukaryotic type I sub-subfamily.</text>
</comment>
<comment type="subunit">
    <text evidence="12">Heterodimer of a large membrane-associated beta subunit and a small pyruvoyl-containing alpha subunit.</text>
</comment>
<dbReference type="PANTHER" id="PTHR10067">
    <property type="entry name" value="PHOSPHATIDYLSERINE DECARBOXYLASE"/>
    <property type="match status" value="1"/>
</dbReference>
<evidence type="ECO:0000256" key="8">
    <source>
        <dbReference type="ARBA" id="ARBA00023209"/>
    </source>
</evidence>
<keyword evidence="12" id="KW-0496">Mitochondrion</keyword>
<keyword evidence="16" id="KW-1185">Reference proteome</keyword>
<dbReference type="OrthoDB" id="4330at2759"/>
<name>I2H2C6_HENB6</name>
<feature type="modified residue" description="Pyruvic acid (Ser); by autocatalysis" evidence="12">
    <location>
        <position position="441"/>
    </location>
</feature>
<reference evidence="15 16" key="1">
    <citation type="journal article" date="2011" name="Proc. Natl. Acad. Sci. U.S.A.">
        <title>Evolutionary erosion of yeast sex chromosomes by mating-type switching accidents.</title>
        <authorList>
            <person name="Gordon J.L."/>
            <person name="Armisen D."/>
            <person name="Proux-Wera E."/>
            <person name="Oheigeartaigh S.S."/>
            <person name="Byrne K.P."/>
            <person name="Wolfe K.H."/>
        </authorList>
    </citation>
    <scope>NUCLEOTIDE SEQUENCE [LARGE SCALE GENOMIC DNA]</scope>
    <source>
        <strain evidence="16">ATCC 34711 / CBS 6284 / DSM 70876 / NBRC 10599 / NRRL Y-10934 / UCD 77-7</strain>
    </source>
</reference>
<dbReference type="KEGG" id="tbl:TBLA_0D00180"/>
<dbReference type="AlphaFoldDB" id="I2H2C6"/>
<keyword evidence="10 12" id="KW-1208">Phospholipid metabolism</keyword>
<dbReference type="InterPro" id="IPR033177">
    <property type="entry name" value="PSD-B"/>
</dbReference>
<dbReference type="PANTHER" id="PTHR10067:SF6">
    <property type="entry name" value="PHOSPHATIDYLSERINE DECARBOXYLASE PROENZYME, MITOCHONDRIAL"/>
    <property type="match status" value="1"/>
</dbReference>
<feature type="active site" description="Schiff-base intermediate with substrate; via pyruvic acid; for decarboxylase activity" evidence="12">
    <location>
        <position position="441"/>
    </location>
</feature>
<dbReference type="RefSeq" id="XP_004180047.1">
    <property type="nucleotide sequence ID" value="XM_004179999.1"/>
</dbReference>
<proteinExistence type="inferred from homology"/>
<evidence type="ECO:0000313" key="16">
    <source>
        <dbReference type="Proteomes" id="UP000002866"/>
    </source>
</evidence>
<dbReference type="GeneID" id="14495632"/>
<evidence type="ECO:0000313" key="15">
    <source>
        <dbReference type="EMBL" id="CCH60528.1"/>
    </source>
</evidence>
<evidence type="ECO:0000256" key="1">
    <source>
        <dbReference type="ARBA" id="ARBA00005189"/>
    </source>
</evidence>
<feature type="chain" id="PRO_5023242135" description="Phosphatidylserine decarboxylase 1 alpha chain" evidence="12">
    <location>
        <begin position="441"/>
        <end position="478"/>
    </location>
</feature>
<organism evidence="15 16">
    <name type="scientific">Henningerozyma blattae (strain ATCC 34711 / CBS 6284 / DSM 70876 / NBRC 10599 / NRRL Y-10934 / UCD 77-7)</name>
    <name type="common">Yeast</name>
    <name type="synonym">Tetrapisispora blattae</name>
    <dbReference type="NCBI Taxonomy" id="1071380"/>
    <lineage>
        <taxon>Eukaryota</taxon>
        <taxon>Fungi</taxon>
        <taxon>Dikarya</taxon>
        <taxon>Ascomycota</taxon>
        <taxon>Saccharomycotina</taxon>
        <taxon>Saccharomycetes</taxon>
        <taxon>Saccharomycetales</taxon>
        <taxon>Saccharomycetaceae</taxon>
        <taxon>Henningerozyma</taxon>
    </lineage>
</organism>
<feature type="active site" description="Charge relay system; for autoendoproteolytic cleavage activity" evidence="12">
    <location>
        <position position="441"/>
    </location>
</feature>
<dbReference type="Pfam" id="PF02666">
    <property type="entry name" value="PS_Dcarbxylase"/>
    <property type="match status" value="1"/>
</dbReference>
<feature type="active site" description="Charge relay system; for autoendoproteolytic cleavage activity" evidence="12">
    <location>
        <position position="240"/>
    </location>
</feature>
<dbReference type="OMA" id="RWVANQC"/>
<comment type="cofactor">
    <cofactor evidence="12">
        <name>pyruvate</name>
        <dbReference type="ChEBI" id="CHEBI:15361"/>
    </cofactor>
    <text evidence="12">Binds 1 pyruvoyl group covalently per subunit.</text>
</comment>
<feature type="topological domain" description="Mitochondrial matrix" evidence="12">
    <location>
        <begin position="1"/>
        <end position="112"/>
    </location>
</feature>
<evidence type="ECO:0000256" key="3">
    <source>
        <dbReference type="ARBA" id="ARBA00022692"/>
    </source>
</evidence>
<comment type="pathway">
    <text evidence="12">Phospholipid metabolism; phosphatidylethanolamine biosynthesis; phosphatidylethanolamine from CDP-diacylglycerol: step 2/2.</text>
</comment>
<evidence type="ECO:0000256" key="13">
    <source>
        <dbReference type="SAM" id="MobiDB-lite"/>
    </source>
</evidence>
<feature type="compositionally biased region" description="Low complexity" evidence="13">
    <location>
        <begin position="116"/>
        <end position="127"/>
    </location>
</feature>
<comment type="subcellular location">
    <molecule>Phosphatidylserine decarboxylase 1 alpha chain</molecule>
    <subcellularLocation>
        <location evidence="12">Mitochondrion inner membrane</location>
        <topology evidence="12">Peripheral membrane protein</topology>
        <orientation evidence="12">Intermembrane side</orientation>
    </subcellularLocation>
    <text evidence="12">Anchored to the mitochondrial inner membrane through its interaction with the integral membrane beta chain.</text>
</comment>
<dbReference type="NCBIfam" id="TIGR00163">
    <property type="entry name" value="PS_decarb"/>
    <property type="match status" value="1"/>
</dbReference>
<dbReference type="InterPro" id="IPR033661">
    <property type="entry name" value="PSD_type1_euk"/>
</dbReference>
<feature type="active site" description="Charge relay system; for autoendoproteolytic cleavage activity" evidence="12">
    <location>
        <position position="304"/>
    </location>
</feature>
<comment type="PTM">
    <text evidence="12">Is synthesized initially as an inactive proenzyme. Formation of the active enzyme involves a self-maturation process in which the active site pyruvoyl group is generated from an internal serine residue via an autocatalytic post-translational modification. Two non-identical subunits are generated from the proenzyme in this reaction, and the pyruvate is formed at the N-terminus of the alpha chain, which is derived from the carboxyl end of the proenzyme. The autoendoproteolytic cleavage occurs by a canonical serine protease mechanism, in which the side chain hydroxyl group of the serine supplies its oxygen atom to form the C-terminus of the beta chain, while the remainder of the serine residue undergoes an oxidative deamination to produce ammonia and the pyruvoyl prosthetic group on the alpha chain. During this reaction, the Ser that is part of the protease active site of the proenzyme becomes the pyruvoyl prosthetic group, which constitutes an essential element of the active site of the mature decarboxylase.</text>
</comment>
<evidence type="ECO:0000256" key="9">
    <source>
        <dbReference type="ARBA" id="ARBA00023239"/>
    </source>
</evidence>
<feature type="topological domain" description="Mitochondrial intermembrane" evidence="12">
    <location>
        <begin position="132"/>
        <end position="478"/>
    </location>
</feature>
<dbReference type="STRING" id="1071380.I2H2C6"/>
<keyword evidence="12" id="KW-0999">Mitochondrion inner membrane</keyword>
<dbReference type="Proteomes" id="UP000002866">
    <property type="component" value="Chromosome 4"/>
</dbReference>
<dbReference type="InParanoid" id="I2H2C6"/>
<evidence type="ECO:0000256" key="2">
    <source>
        <dbReference type="ARBA" id="ARBA00022516"/>
    </source>
</evidence>
<evidence type="ECO:0000256" key="6">
    <source>
        <dbReference type="ARBA" id="ARBA00023098"/>
    </source>
</evidence>
<keyword evidence="11 12" id="KW-0670">Pyruvate</keyword>
<dbReference type="UniPathway" id="UPA00558">
    <property type="reaction ID" value="UER00616"/>
</dbReference>
<dbReference type="EC" id="4.1.1.65" evidence="12"/>
<keyword evidence="8 12" id="KW-0594">Phospholipid biosynthesis</keyword>
<keyword evidence="6 12" id="KW-0443">Lipid metabolism</keyword>
<feature type="region of interest" description="Disordered" evidence="13">
    <location>
        <begin position="106"/>
        <end position="127"/>
    </location>
</feature>
<gene>
    <name evidence="15" type="primary">TBLA0D00180</name>
    <name evidence="12" type="synonym">PSD1</name>
    <name evidence="15" type="ORF">TBLA_0D00180</name>
</gene>
<dbReference type="GO" id="GO:0006646">
    <property type="term" value="P:phosphatidylethanolamine biosynthetic process"/>
    <property type="evidence" value="ECO:0007669"/>
    <property type="project" value="UniProtKB-UniRule"/>
</dbReference>
<comment type="catalytic activity">
    <reaction evidence="12">
        <text>a 1,2-diacyl-sn-glycero-3-phospho-L-serine + H(+) = a 1,2-diacyl-sn-glycero-3-phosphoethanolamine + CO2</text>
        <dbReference type="Rhea" id="RHEA:20828"/>
        <dbReference type="ChEBI" id="CHEBI:15378"/>
        <dbReference type="ChEBI" id="CHEBI:16526"/>
        <dbReference type="ChEBI" id="CHEBI:57262"/>
        <dbReference type="ChEBI" id="CHEBI:64612"/>
        <dbReference type="EC" id="4.1.1.65"/>
    </reaction>
</comment>
<keyword evidence="2 12" id="KW-0444">Lipid biosynthesis</keyword>